<reference evidence="2 3" key="1">
    <citation type="journal article" date="2023" name="IMA Fungus">
        <title>Comparative genomic study of the Penicillium genus elucidates a diverse pangenome and 15 lateral gene transfer events.</title>
        <authorList>
            <person name="Petersen C."/>
            <person name="Sorensen T."/>
            <person name="Nielsen M.R."/>
            <person name="Sondergaard T.E."/>
            <person name="Sorensen J.L."/>
            <person name="Fitzpatrick D.A."/>
            <person name="Frisvad J.C."/>
            <person name="Nielsen K.L."/>
        </authorList>
    </citation>
    <scope>NUCLEOTIDE SEQUENCE [LARGE SCALE GENOMIC DNA]</scope>
    <source>
        <strain evidence="2 3">IBT 29057</strain>
    </source>
</reference>
<evidence type="ECO:0000313" key="3">
    <source>
        <dbReference type="Proteomes" id="UP001216150"/>
    </source>
</evidence>
<accession>A0AAD6E1K2</accession>
<gene>
    <name evidence="2" type="ORF">N7450_000074</name>
</gene>
<dbReference type="EMBL" id="JAQJAC010000001">
    <property type="protein sequence ID" value="KAJ5599007.1"/>
    <property type="molecule type" value="Genomic_DNA"/>
</dbReference>
<dbReference type="AlphaFoldDB" id="A0AAD6E1K2"/>
<evidence type="ECO:0000313" key="2">
    <source>
        <dbReference type="EMBL" id="KAJ5599007.1"/>
    </source>
</evidence>
<evidence type="ECO:0000256" key="1">
    <source>
        <dbReference type="SAM" id="MobiDB-lite"/>
    </source>
</evidence>
<protein>
    <submittedName>
        <fullName evidence="2">Uncharacterized protein</fullName>
    </submittedName>
</protein>
<proteinExistence type="predicted"/>
<sequence>MPSVGAYVLPCNNWHLGNRSVCAADKSQFVEFVSCGILDEKGEVCSGDVFVSGGVAPGESSETPEQKALMREINPSMESVLRDIHARFSSGEGVGGTSSSSRGQESIVGVTGPEHDTVDD</sequence>
<name>A0AAD6E1K2_9EURO</name>
<dbReference type="Proteomes" id="UP001216150">
    <property type="component" value="Unassembled WGS sequence"/>
</dbReference>
<comment type="caution">
    <text evidence="2">The sequence shown here is derived from an EMBL/GenBank/DDBJ whole genome shotgun (WGS) entry which is preliminary data.</text>
</comment>
<feature type="region of interest" description="Disordered" evidence="1">
    <location>
        <begin position="88"/>
        <end position="120"/>
    </location>
</feature>
<keyword evidence="3" id="KW-1185">Reference proteome</keyword>
<organism evidence="2 3">
    <name type="scientific">Penicillium hetheringtonii</name>
    <dbReference type="NCBI Taxonomy" id="911720"/>
    <lineage>
        <taxon>Eukaryota</taxon>
        <taxon>Fungi</taxon>
        <taxon>Dikarya</taxon>
        <taxon>Ascomycota</taxon>
        <taxon>Pezizomycotina</taxon>
        <taxon>Eurotiomycetes</taxon>
        <taxon>Eurotiomycetidae</taxon>
        <taxon>Eurotiales</taxon>
        <taxon>Aspergillaceae</taxon>
        <taxon>Penicillium</taxon>
    </lineage>
</organism>